<dbReference type="AlphaFoldDB" id="A0A1D1W3F5"/>
<keyword evidence="1" id="KW-0175">Coiled coil</keyword>
<accession>A0A1D1W3F5</accession>
<keyword evidence="2" id="KW-1133">Transmembrane helix</keyword>
<dbReference type="Proteomes" id="UP000186922">
    <property type="component" value="Unassembled WGS sequence"/>
</dbReference>
<feature type="transmembrane region" description="Helical" evidence="2">
    <location>
        <begin position="74"/>
        <end position="96"/>
    </location>
</feature>
<reference evidence="3 4" key="1">
    <citation type="journal article" date="2016" name="Nat. Commun.">
        <title>Extremotolerant tardigrade genome and improved radiotolerance of human cultured cells by tardigrade-unique protein.</title>
        <authorList>
            <person name="Hashimoto T."/>
            <person name="Horikawa D.D."/>
            <person name="Saito Y."/>
            <person name="Kuwahara H."/>
            <person name="Kozuka-Hata H."/>
            <person name="Shin-I T."/>
            <person name="Minakuchi Y."/>
            <person name="Ohishi K."/>
            <person name="Motoyama A."/>
            <person name="Aizu T."/>
            <person name="Enomoto A."/>
            <person name="Kondo K."/>
            <person name="Tanaka S."/>
            <person name="Hara Y."/>
            <person name="Koshikawa S."/>
            <person name="Sagara H."/>
            <person name="Miura T."/>
            <person name="Yokobori S."/>
            <person name="Miyagawa K."/>
            <person name="Suzuki Y."/>
            <person name="Kubo T."/>
            <person name="Oyama M."/>
            <person name="Kohara Y."/>
            <person name="Fujiyama A."/>
            <person name="Arakawa K."/>
            <person name="Katayama T."/>
            <person name="Toyoda A."/>
            <person name="Kunieda T."/>
        </authorList>
    </citation>
    <scope>NUCLEOTIDE SEQUENCE [LARGE SCALE GENOMIC DNA]</scope>
    <source>
        <strain evidence="3 4">YOKOZUNA-1</strain>
    </source>
</reference>
<evidence type="ECO:0000256" key="2">
    <source>
        <dbReference type="SAM" id="Phobius"/>
    </source>
</evidence>
<protein>
    <submittedName>
        <fullName evidence="3">Uncharacterized protein</fullName>
    </submittedName>
</protein>
<sequence>MPHVNFSAIHGFWNFVNGGNRLHSKPPAFDEIKSPLFHLTTLNHAESTILDNGDRSSTSRFQLGSPKPSKIDLFLHRLLLGTFYIILIFFCSYGVLSFGMDLMGNERIGHCGKISSYETADGHVAMDIVAILNMKSPRMWAELERMDDQYVLVDAWGDMPVENSSTVKLNFRFIEMNDTNVIQERATNHSRNRTRHTRSLEAIASSRDSFPVRLYVDDGKKDDNSDEDDFDFVSSLEENSTKSLLNPGDQIYAEKCKQWVNQKQQEKLFRSARKELANVRDRIEDAMKSGKTQMDVKKSRKDSDQVDDDRLLVQRTLYEILTRFTDADKVRGNQEIIMDAPVEEVPVWAKDW</sequence>
<evidence type="ECO:0000313" key="4">
    <source>
        <dbReference type="Proteomes" id="UP000186922"/>
    </source>
</evidence>
<keyword evidence="4" id="KW-1185">Reference proteome</keyword>
<proteinExistence type="predicted"/>
<dbReference type="OrthoDB" id="10226366at2759"/>
<evidence type="ECO:0000256" key="1">
    <source>
        <dbReference type="SAM" id="Coils"/>
    </source>
</evidence>
<dbReference type="EMBL" id="BDGG01000012">
    <property type="protein sequence ID" value="GAV05479.1"/>
    <property type="molecule type" value="Genomic_DNA"/>
</dbReference>
<keyword evidence="2" id="KW-0472">Membrane</keyword>
<organism evidence="3 4">
    <name type="scientific">Ramazzottius varieornatus</name>
    <name type="common">Water bear</name>
    <name type="synonym">Tardigrade</name>
    <dbReference type="NCBI Taxonomy" id="947166"/>
    <lineage>
        <taxon>Eukaryota</taxon>
        <taxon>Metazoa</taxon>
        <taxon>Ecdysozoa</taxon>
        <taxon>Tardigrada</taxon>
        <taxon>Eutardigrada</taxon>
        <taxon>Parachela</taxon>
        <taxon>Hypsibioidea</taxon>
        <taxon>Ramazzottiidae</taxon>
        <taxon>Ramazzottius</taxon>
    </lineage>
</organism>
<comment type="caution">
    <text evidence="3">The sequence shown here is derived from an EMBL/GenBank/DDBJ whole genome shotgun (WGS) entry which is preliminary data.</text>
</comment>
<gene>
    <name evidence="3" type="primary">RvY_15608</name>
    <name evidence="3" type="synonym">RvY_15608.1</name>
    <name evidence="3" type="ORF">RvY_15608-1</name>
</gene>
<name>A0A1D1W3F5_RAMVA</name>
<evidence type="ECO:0000313" key="3">
    <source>
        <dbReference type="EMBL" id="GAV05479.1"/>
    </source>
</evidence>
<keyword evidence="2" id="KW-0812">Transmembrane</keyword>
<feature type="coiled-coil region" evidence="1">
    <location>
        <begin position="262"/>
        <end position="289"/>
    </location>
</feature>